<dbReference type="Gene3D" id="3.30.420.10">
    <property type="entry name" value="Ribonuclease H-like superfamily/Ribonuclease H"/>
    <property type="match status" value="1"/>
</dbReference>
<dbReference type="GO" id="GO:0015074">
    <property type="term" value="P:DNA integration"/>
    <property type="evidence" value="ECO:0007669"/>
    <property type="project" value="InterPro"/>
</dbReference>
<dbReference type="GO" id="GO:0003676">
    <property type="term" value="F:nucleic acid binding"/>
    <property type="evidence" value="ECO:0007669"/>
    <property type="project" value="InterPro"/>
</dbReference>
<evidence type="ECO:0000259" key="1">
    <source>
        <dbReference type="PROSITE" id="PS50994"/>
    </source>
</evidence>
<evidence type="ECO:0000313" key="2">
    <source>
        <dbReference type="EMBL" id="KAA0068166.1"/>
    </source>
</evidence>
<dbReference type="Proteomes" id="UP000321393">
    <property type="component" value="Unassembled WGS sequence"/>
</dbReference>
<comment type="caution">
    <text evidence="3">The sequence shown here is derived from an EMBL/GenBank/DDBJ whole genome shotgun (WGS) entry which is preliminary data.</text>
</comment>
<proteinExistence type="predicted"/>
<protein>
    <submittedName>
        <fullName evidence="3">Beta-galactosidase</fullName>
    </submittedName>
</protein>
<dbReference type="PANTHER" id="PTHR42648">
    <property type="entry name" value="TRANSPOSASE, PUTATIVE-RELATED"/>
    <property type="match status" value="1"/>
</dbReference>
<dbReference type="InterPro" id="IPR039537">
    <property type="entry name" value="Retrotran_Ty1/copia-like"/>
</dbReference>
<organism evidence="3 5">
    <name type="scientific">Cucumis melo var. makuwa</name>
    <name type="common">Oriental melon</name>
    <dbReference type="NCBI Taxonomy" id="1194695"/>
    <lineage>
        <taxon>Eukaryota</taxon>
        <taxon>Viridiplantae</taxon>
        <taxon>Streptophyta</taxon>
        <taxon>Embryophyta</taxon>
        <taxon>Tracheophyta</taxon>
        <taxon>Spermatophyta</taxon>
        <taxon>Magnoliopsida</taxon>
        <taxon>eudicotyledons</taxon>
        <taxon>Gunneridae</taxon>
        <taxon>Pentapetalae</taxon>
        <taxon>rosids</taxon>
        <taxon>fabids</taxon>
        <taxon>Cucurbitales</taxon>
        <taxon>Cucurbitaceae</taxon>
        <taxon>Benincaseae</taxon>
        <taxon>Cucumis</taxon>
    </lineage>
</organism>
<dbReference type="Pfam" id="PF00665">
    <property type="entry name" value="rve"/>
    <property type="match status" value="1"/>
</dbReference>
<dbReference type="EMBL" id="SSTE01000109">
    <property type="protein sequence ID" value="KAA0068166.1"/>
    <property type="molecule type" value="Genomic_DNA"/>
</dbReference>
<dbReference type="STRING" id="1194695.A0A5D3DC00"/>
<evidence type="ECO:0000313" key="5">
    <source>
        <dbReference type="Proteomes" id="UP000321947"/>
    </source>
</evidence>
<dbReference type="AlphaFoldDB" id="A0A5D3DC00"/>
<name>A0A5D3DC00_CUCMM</name>
<dbReference type="InterPro" id="IPR012337">
    <property type="entry name" value="RNaseH-like_sf"/>
</dbReference>
<sequence>MYVSGLNNIGLLFPHNQYNPTQTLFTLIHSDVWGPSKVTTSLEKRWFVTFIDDHTRLTWVYLITDKFEVSSIFQNFYHTIETQFYTKIAILRSHNGREFQNHNLNEFLASKGIVHQTSCAYTPQQNGVTERKNRHVVEVAHSLILSTSLPLYLWGDAILTAAQLINRMSSRILHLQIPLYCLKESYPSTRLVF</sequence>
<dbReference type="OrthoDB" id="1749397at2759"/>
<evidence type="ECO:0000313" key="4">
    <source>
        <dbReference type="Proteomes" id="UP000321393"/>
    </source>
</evidence>
<dbReference type="EMBL" id="SSTD01005932">
    <property type="protein sequence ID" value="TYK21086.1"/>
    <property type="molecule type" value="Genomic_DNA"/>
</dbReference>
<dbReference type="Proteomes" id="UP000321947">
    <property type="component" value="Unassembled WGS sequence"/>
</dbReference>
<gene>
    <name evidence="3" type="ORF">E5676_scaffold392G00520</name>
    <name evidence="2" type="ORF">E6C27_scaffold238G001350</name>
</gene>
<feature type="domain" description="Integrase catalytic" evidence="1">
    <location>
        <begin position="16"/>
        <end position="186"/>
    </location>
</feature>
<reference evidence="4 5" key="1">
    <citation type="submission" date="2019-08" db="EMBL/GenBank/DDBJ databases">
        <title>Draft genome sequences of two oriental melons (Cucumis melo L. var makuwa).</title>
        <authorList>
            <person name="Kwon S.-Y."/>
        </authorList>
    </citation>
    <scope>NUCLEOTIDE SEQUENCE [LARGE SCALE GENOMIC DNA]</scope>
    <source>
        <strain evidence="5">cv. Chang Bougi</strain>
        <strain evidence="4">cv. SW 3</strain>
        <tissue evidence="3">Leaf</tissue>
    </source>
</reference>
<evidence type="ECO:0000313" key="3">
    <source>
        <dbReference type="EMBL" id="TYK21086.1"/>
    </source>
</evidence>
<accession>A0A5D3DC00</accession>
<dbReference type="SUPFAM" id="SSF53098">
    <property type="entry name" value="Ribonuclease H-like"/>
    <property type="match status" value="1"/>
</dbReference>
<dbReference type="InterPro" id="IPR036397">
    <property type="entry name" value="RNaseH_sf"/>
</dbReference>
<dbReference type="PANTHER" id="PTHR42648:SF22">
    <property type="entry name" value="REVERSE TRANSCRIPTASE TY1_COPIA-TYPE DOMAIN-CONTAINING PROTEIN"/>
    <property type="match status" value="1"/>
</dbReference>
<dbReference type="PROSITE" id="PS50994">
    <property type="entry name" value="INTEGRASE"/>
    <property type="match status" value="1"/>
</dbReference>
<dbReference type="InterPro" id="IPR001584">
    <property type="entry name" value="Integrase_cat-core"/>
</dbReference>